<dbReference type="InterPro" id="IPR009061">
    <property type="entry name" value="DNA-bd_dom_put_sf"/>
</dbReference>
<dbReference type="Proteomes" id="UP000540989">
    <property type="component" value="Unassembled WGS sequence"/>
</dbReference>
<feature type="domain" description="HTH merR-type" evidence="5">
    <location>
        <begin position="1"/>
        <end position="73"/>
    </location>
</feature>
<dbReference type="Pfam" id="PF13411">
    <property type="entry name" value="MerR_1"/>
    <property type="match status" value="1"/>
</dbReference>
<comment type="caution">
    <text evidence="6">The sequence shown here is derived from an EMBL/GenBank/DDBJ whole genome shotgun (WGS) entry which is preliminary data.</text>
</comment>
<keyword evidence="1" id="KW-0678">Repressor</keyword>
<dbReference type="PANTHER" id="PTHR30204:SF69">
    <property type="entry name" value="MERR-FAMILY TRANSCRIPTIONAL REGULATOR"/>
    <property type="match status" value="1"/>
</dbReference>
<dbReference type="GO" id="GO:0003700">
    <property type="term" value="F:DNA-binding transcription factor activity"/>
    <property type="evidence" value="ECO:0007669"/>
    <property type="project" value="InterPro"/>
</dbReference>
<dbReference type="SMART" id="SM00422">
    <property type="entry name" value="HTH_MERR"/>
    <property type="match status" value="1"/>
</dbReference>
<evidence type="ECO:0000256" key="1">
    <source>
        <dbReference type="ARBA" id="ARBA00022491"/>
    </source>
</evidence>
<dbReference type="SUPFAM" id="SSF46955">
    <property type="entry name" value="Putative DNA-binding domain"/>
    <property type="match status" value="1"/>
</dbReference>
<evidence type="ECO:0000256" key="4">
    <source>
        <dbReference type="ARBA" id="ARBA00023163"/>
    </source>
</evidence>
<dbReference type="PROSITE" id="PS50937">
    <property type="entry name" value="HTH_MERR_2"/>
    <property type="match status" value="1"/>
</dbReference>
<gene>
    <name evidence="6" type="ORF">HDF16_005906</name>
</gene>
<keyword evidence="4" id="KW-0804">Transcription</keyword>
<evidence type="ECO:0000256" key="2">
    <source>
        <dbReference type="ARBA" id="ARBA00023015"/>
    </source>
</evidence>
<keyword evidence="7" id="KW-1185">Reference proteome</keyword>
<evidence type="ECO:0000313" key="6">
    <source>
        <dbReference type="EMBL" id="MBB5061170.1"/>
    </source>
</evidence>
<name>A0A7W7ZJN6_9BACT</name>
<dbReference type="PANTHER" id="PTHR30204">
    <property type="entry name" value="REDOX-CYCLING DRUG-SENSING TRANSCRIPTIONAL ACTIVATOR SOXR"/>
    <property type="match status" value="1"/>
</dbReference>
<sequence>MSEWMRIGELAGRAGVTLRTIRHYERLGLLPKGEREGNGQHYYPEASIARLEKIDQLKRLGLTLEEVSGVIDLYFSDPSRRSAKRKVLSILRQHLSQTDEKITALTKFRSDLQAHIDRFDQWLNDS</sequence>
<keyword evidence="3 6" id="KW-0238">DNA-binding</keyword>
<dbReference type="InterPro" id="IPR000551">
    <property type="entry name" value="MerR-type_HTH_dom"/>
</dbReference>
<dbReference type="EMBL" id="JACHIP010000030">
    <property type="protein sequence ID" value="MBB5061170.1"/>
    <property type="molecule type" value="Genomic_DNA"/>
</dbReference>
<protein>
    <submittedName>
        <fullName evidence="6">DNA-binding transcriptional MerR regulator</fullName>
    </submittedName>
</protein>
<organism evidence="6 7">
    <name type="scientific">Granulicella aggregans</name>
    <dbReference type="NCBI Taxonomy" id="474949"/>
    <lineage>
        <taxon>Bacteria</taxon>
        <taxon>Pseudomonadati</taxon>
        <taxon>Acidobacteriota</taxon>
        <taxon>Terriglobia</taxon>
        <taxon>Terriglobales</taxon>
        <taxon>Acidobacteriaceae</taxon>
        <taxon>Granulicella</taxon>
    </lineage>
</organism>
<keyword evidence="2" id="KW-0805">Transcription regulation</keyword>
<evidence type="ECO:0000313" key="7">
    <source>
        <dbReference type="Proteomes" id="UP000540989"/>
    </source>
</evidence>
<dbReference type="AlphaFoldDB" id="A0A7W7ZJN6"/>
<reference evidence="6 7" key="1">
    <citation type="submission" date="2020-08" db="EMBL/GenBank/DDBJ databases">
        <title>Genomic Encyclopedia of Type Strains, Phase IV (KMG-V): Genome sequencing to study the core and pangenomes of soil and plant-associated prokaryotes.</title>
        <authorList>
            <person name="Whitman W."/>
        </authorList>
    </citation>
    <scope>NUCLEOTIDE SEQUENCE [LARGE SCALE GENOMIC DNA]</scope>
    <source>
        <strain evidence="6 7">M8UP14</strain>
    </source>
</reference>
<dbReference type="Gene3D" id="1.10.1660.10">
    <property type="match status" value="1"/>
</dbReference>
<evidence type="ECO:0000259" key="5">
    <source>
        <dbReference type="PROSITE" id="PS50937"/>
    </source>
</evidence>
<accession>A0A7W7ZJN6</accession>
<dbReference type="RefSeq" id="WP_221313330.1">
    <property type="nucleotide sequence ID" value="NZ_JACHIP010000030.1"/>
</dbReference>
<dbReference type="GO" id="GO:0003677">
    <property type="term" value="F:DNA binding"/>
    <property type="evidence" value="ECO:0007669"/>
    <property type="project" value="UniProtKB-KW"/>
</dbReference>
<evidence type="ECO:0000256" key="3">
    <source>
        <dbReference type="ARBA" id="ARBA00023125"/>
    </source>
</evidence>
<dbReference type="InterPro" id="IPR047057">
    <property type="entry name" value="MerR_fam"/>
</dbReference>
<proteinExistence type="predicted"/>
<dbReference type="PRINTS" id="PR00040">
    <property type="entry name" value="HTHMERR"/>
</dbReference>
<dbReference type="PROSITE" id="PS00552">
    <property type="entry name" value="HTH_MERR_1"/>
    <property type="match status" value="1"/>
</dbReference>